<proteinExistence type="inferred from homology"/>
<dbReference type="InterPro" id="IPR006148">
    <property type="entry name" value="Glc/Gal-6P_isomerase"/>
</dbReference>
<name>A0ABV5AHE0_9BACL</name>
<evidence type="ECO:0000313" key="6">
    <source>
        <dbReference type="Proteomes" id="UP001579974"/>
    </source>
</evidence>
<dbReference type="RefSeq" id="WP_275473881.1">
    <property type="nucleotide sequence ID" value="NZ_CP162940.1"/>
</dbReference>
<evidence type="ECO:0000259" key="4">
    <source>
        <dbReference type="Pfam" id="PF01182"/>
    </source>
</evidence>
<dbReference type="InterPro" id="IPR037171">
    <property type="entry name" value="NagB/RpiA_transferase-like"/>
</dbReference>
<dbReference type="CDD" id="cd01399">
    <property type="entry name" value="GlcN6P_deaminase"/>
    <property type="match status" value="1"/>
</dbReference>
<dbReference type="Gene3D" id="3.40.50.1360">
    <property type="match status" value="1"/>
</dbReference>
<dbReference type="Proteomes" id="UP001579974">
    <property type="component" value="Unassembled WGS sequence"/>
</dbReference>
<feature type="active site" description="For ring-opening step" evidence="3">
    <location>
        <position position="134"/>
    </location>
</feature>
<dbReference type="PROSITE" id="PS01161">
    <property type="entry name" value="GLC_GALNAC_ISOMERASE"/>
    <property type="match status" value="1"/>
</dbReference>
<dbReference type="PANTHER" id="PTHR11280:SF5">
    <property type="entry name" value="GLUCOSAMINE-6-PHOSPHATE ISOMERASE"/>
    <property type="match status" value="1"/>
</dbReference>
<feature type="active site" description="For ring-opening step" evidence="3">
    <location>
        <position position="141"/>
    </location>
</feature>
<dbReference type="Pfam" id="PF01182">
    <property type="entry name" value="Glucosamine_iso"/>
    <property type="match status" value="1"/>
</dbReference>
<comment type="similarity">
    <text evidence="3">Belongs to the glucosamine/galactosamine-6-phosphate isomerase family. NagB subfamily.</text>
</comment>
<keyword evidence="1 3" id="KW-0378">Hydrolase</keyword>
<dbReference type="PANTHER" id="PTHR11280">
    <property type="entry name" value="GLUCOSAMINE-6-PHOSPHATE ISOMERASE"/>
    <property type="match status" value="1"/>
</dbReference>
<comment type="caution">
    <text evidence="5">The sequence shown here is derived from an EMBL/GenBank/DDBJ whole genome shotgun (WGS) entry which is preliminary data.</text>
</comment>
<keyword evidence="6" id="KW-1185">Reference proteome</keyword>
<dbReference type="HAMAP" id="MF_01241">
    <property type="entry name" value="GlcN6P_deamin"/>
    <property type="match status" value="1"/>
</dbReference>
<gene>
    <name evidence="3 5" type="primary">nagB</name>
    <name evidence="5" type="ORF">KKP3000_000036</name>
</gene>
<comment type="pathway">
    <text evidence="3">Amino-sugar metabolism; N-acetylneuraminate degradation; D-fructose 6-phosphate from N-acetylneuraminate: step 5/5.</text>
</comment>
<comment type="caution">
    <text evidence="3">Lacks conserved residue(s) required for the propagation of feature annotation.</text>
</comment>
<evidence type="ECO:0000256" key="2">
    <source>
        <dbReference type="ARBA" id="ARBA00023277"/>
    </source>
</evidence>
<feature type="active site" description="Proton acceptor; for enolization step" evidence="3">
    <location>
        <position position="66"/>
    </location>
</feature>
<accession>A0ABV5AHE0</accession>
<comment type="function">
    <text evidence="3">Catalyzes the reversible isomerization-deamination of glucosamine 6-phosphate (GlcN6P) to form fructose 6-phosphate (Fru6P) and ammonium ion.</text>
</comment>
<comment type="catalytic activity">
    <reaction evidence="3">
        <text>alpha-D-glucosamine 6-phosphate + H2O = beta-D-fructose 6-phosphate + NH4(+)</text>
        <dbReference type="Rhea" id="RHEA:12172"/>
        <dbReference type="ChEBI" id="CHEBI:15377"/>
        <dbReference type="ChEBI" id="CHEBI:28938"/>
        <dbReference type="ChEBI" id="CHEBI:57634"/>
        <dbReference type="ChEBI" id="CHEBI:75989"/>
        <dbReference type="EC" id="3.5.99.6"/>
    </reaction>
</comment>
<dbReference type="SUPFAM" id="SSF100950">
    <property type="entry name" value="NagB/RpiA/CoA transferase-like"/>
    <property type="match status" value="1"/>
</dbReference>
<dbReference type="InterPro" id="IPR004547">
    <property type="entry name" value="Glucosamine6P_isomerase"/>
</dbReference>
<feature type="domain" description="Glucosamine/galactosamine-6-phosphate isomerase" evidence="4">
    <location>
        <begin position="14"/>
        <end position="222"/>
    </location>
</feature>
<dbReference type="InterPro" id="IPR018321">
    <property type="entry name" value="Glucosamine6P_isomerase_CS"/>
</dbReference>
<keyword evidence="2 3" id="KW-0119">Carbohydrate metabolism</keyword>
<evidence type="ECO:0000256" key="3">
    <source>
        <dbReference type="HAMAP-Rule" id="MF_01241"/>
    </source>
</evidence>
<dbReference type="GO" id="GO:0004342">
    <property type="term" value="F:glucosamine-6-phosphate deaminase activity"/>
    <property type="evidence" value="ECO:0007669"/>
    <property type="project" value="UniProtKB-EC"/>
</dbReference>
<dbReference type="NCBIfam" id="TIGR00502">
    <property type="entry name" value="nagB"/>
    <property type="match status" value="1"/>
</dbReference>
<feature type="active site" description="Proton acceptor; for ring-opening step" evidence="3">
    <location>
        <position position="136"/>
    </location>
</feature>
<sequence>MNIRVFPDQYGAAIYAAATIETTVKTSTSPVLGLATGGTMTPVYRQLVEFHRRGLHFSHVTTINLDEYVGLSPSHPNSYHAFMQENLFDHIDVNPDKIYLPSGDSEDLDGVCAKYDDVIRTNPIDLQLLGIGVNGHIGFNEPANSLKSNTHIVQLTEDTIRENARFFEDEKSVPTRAITVGLQSILLAKHILLLAFGEKKAQAIRDTIKGDISTTVPSSFLQVHPNVTIVLDEAAAQLF</sequence>
<organism evidence="5 6">
    <name type="scientific">Alicyclobacillus fastidiosus</name>
    <dbReference type="NCBI Taxonomy" id="392011"/>
    <lineage>
        <taxon>Bacteria</taxon>
        <taxon>Bacillati</taxon>
        <taxon>Bacillota</taxon>
        <taxon>Bacilli</taxon>
        <taxon>Bacillales</taxon>
        <taxon>Alicyclobacillaceae</taxon>
        <taxon>Alicyclobacillus</taxon>
    </lineage>
</organism>
<evidence type="ECO:0000313" key="5">
    <source>
        <dbReference type="EMBL" id="MFB5191265.1"/>
    </source>
</evidence>
<protein>
    <recommendedName>
        <fullName evidence="3">Glucosamine-6-phosphate deaminase</fullName>
        <ecNumber evidence="3">3.5.99.6</ecNumber>
    </recommendedName>
    <alternativeName>
        <fullName evidence="3">GlcN6P deaminase</fullName>
        <shortName evidence="3">GNPDA</shortName>
    </alternativeName>
    <alternativeName>
        <fullName evidence="3">Glucosamine-6-phosphate isomerase</fullName>
    </alternativeName>
</protein>
<dbReference type="EC" id="3.5.99.6" evidence="3"/>
<reference evidence="5 6" key="1">
    <citation type="journal article" date="2024" name="Int. J. Mol. Sci.">
        <title>Exploration of Alicyclobacillus spp. Genome in Search of Antibiotic Resistance.</title>
        <authorList>
            <person name="Bucka-Kolendo J."/>
            <person name="Kiousi D.E."/>
            <person name="Dekowska A."/>
            <person name="Mikolajczuk-Szczyrba A."/>
            <person name="Karadedos D.M."/>
            <person name="Michael P."/>
            <person name="Galanis A."/>
            <person name="Sokolowska B."/>
        </authorList>
    </citation>
    <scope>NUCLEOTIDE SEQUENCE [LARGE SCALE GENOMIC DNA]</scope>
    <source>
        <strain evidence="5 6">KKP 3000</strain>
    </source>
</reference>
<evidence type="ECO:0000256" key="1">
    <source>
        <dbReference type="ARBA" id="ARBA00022801"/>
    </source>
</evidence>
<dbReference type="EMBL" id="JBDXSU010000010">
    <property type="protein sequence ID" value="MFB5191265.1"/>
    <property type="molecule type" value="Genomic_DNA"/>
</dbReference>